<evidence type="ECO:0000256" key="9">
    <source>
        <dbReference type="ARBA" id="ARBA00022723"/>
    </source>
</evidence>
<evidence type="ECO:0000256" key="13">
    <source>
        <dbReference type="ARBA" id="ARBA00022833"/>
    </source>
</evidence>
<evidence type="ECO:0000256" key="5">
    <source>
        <dbReference type="ARBA" id="ARBA00012483"/>
    </source>
</evidence>
<dbReference type="GO" id="GO:0061630">
    <property type="term" value="F:ubiquitin protein ligase activity"/>
    <property type="evidence" value="ECO:0007669"/>
    <property type="project" value="UniProtKB-UniRule"/>
</dbReference>
<feature type="region of interest" description="Disordered" evidence="16">
    <location>
        <begin position="1"/>
        <end position="20"/>
    </location>
</feature>
<sequence>MGRQKGEGARTKARPSSSGLAASLLPSASAAASVGFGGYVGSSRFDSSLFTEDATSSLDIDSEVAQHLKRLARKDYTTKLKALASLSSLLKQRSTKDIVLIIPQWAFEYRRLLLDYNREVRQATHETMTNLVVAVGRDIAPRLKYLMGPWWFSQFDPNPEVSQAAKQSFQAAFPAQEKRLNAIILCTSEIFMYLEENLRLTPQILSDKAVALDELGEMHQQVISSSLLALAALLDVFVGMQLERPGFENVAGEPKRASKARMTAITFAENIFSAHKYFLDFLKSQSPAIRSATYTVLKSYIKNISHVFNEENMKTLGTAILGAFHEKDPACHSSMWDAILLFSNRFPDSWTSLNVQKTVLNRLWHFLRNGCFGSQQASYPALVLFLDVVPPKAIAGEKSFLDFFNNLWAGKNPSHFASADQSAFFRAFKECFLWGLHNAPRFCTGVDSIFDFRVTLIDNILVKLLWQEFVSFVNSKDQDREFSGMYMDPSEDKSLPSHKNIVDTLDTRQPLSYIQELGNCIIDILSGAQLLDHNLLSSFCKAFQDTCLGVVQQTENKERPTKNVEQIIKFLLLLERQAMQKGEAWLLVYVVGPALAKCFPLIRSLGSMDGVRLLSVSISIFGPRKVIHELFMNNEEWSCSPDLDNNNRDFEPEHFMQVFNKIFIPLCLSEHNCSTSARLDLLLVLLDDEYFSEQWSAVILYLTNVEDSVAATGAIDSDHLVILAMLLERARTELTERKVGKNSRHRQGSHTDHWHHEHLESTAVSIACSVPPFRNSHAQFMRAIIGGSKEGNQTSFVSRNALILIFKEIFVKLLSFIQDSSFSWVKDAGLLFTHRAKNFGLEISSDVNMIEMAQFALEVLDGSFFCLNTLSEESDLVSGILAAVFIIGWECSIVVVVDDALDNESNTKIKTPLKFCEFVHAFRSKISNQFWKSLSLYSRKKMSNILVHSIRSAIFKEDKLNSKKITSLCCKWMLEVLECLCQDQYEEQSQLDQLLSKGDTWPLWINSDYGTLKRSAALNIENNASGNRKFVSLIDKLIINLGIDRVVAGYVEQGPSSTPKETTDSTVTHRAWLAAELLCTWKWPGGSAVASFLPLLSAYAKSKSYYSHEILLDSIFNILLDGTIVHGENGVQSLFNVWSVSEGEVDGIEESFLRALLSLLITLFEDNIWDTGKAMNLFELIVKRLFIGEEINRNCLRILPMITSVLVRKLCRKNITSDKNSRDCPLDSFQENQLHDAIRIWLQKILSFPPLVAWQSGEADMEEWFQLVISCYPMTTVGGAAMKMERNIGLDERTLLLNLFRRQRHASTSATANQLPVVQVLLSKLMVLSIAYCWKDFDEQDWEFLFSRLRCWIQSAVVVMEEVAESVNDAITDGSPENLDVVLKKLEQIVLIPNPSTIRIAENALLSFSWFCGLLGHLQAEDADDISPLRTGRWDHIKDRILEAILRLFFCTGIAEAIASSYSDAAAHTIASSRFRHSFFWELVASSVVNSSPNARDRAVKSVEFWGLSKGPISSLYTILFSSKPFPSLQFSAYVILSTRPVSHLAIISENTSCSLEGDSSGDQGLSHLDMSSEDNIRTRDEISCMIEKLPYEILETELIAEQRLNIFLAWSLLLSHICSLPSQSPLRERLVQYIQDSSNSVILDCLFQHIPLELCTAQIVKKKDGEIPDVVSGATTAATHAITNGLLLSSIESLWPIEPTKMASLAGAIYGLMLRVFPAYVRVWFSDLRDRSMSSMIESFTRSWCSPPLIANELLQIKKANFADENFSVTVSKSANEVVATYTKDDTGMDLVIRLPASYPLRPVDVECLRSLGISEVKQRKWLMSMMLFVRNQNGALAEAIRIWKRNFDKEFEGVEECPICYSVIHTANHSLPRLACKTCKHKFHSACLYKWFSTSHKSLCPLCKSPF</sequence>
<keyword evidence="13 15" id="KW-0862">Zinc</keyword>
<dbReference type="EMBL" id="BDDD01000079">
    <property type="protein sequence ID" value="GAV58652.1"/>
    <property type="molecule type" value="Genomic_DNA"/>
</dbReference>
<dbReference type="InterPro" id="IPR054477">
    <property type="entry name" value="LTN1_E3_ligase_6th"/>
</dbReference>
<dbReference type="InterPro" id="IPR001841">
    <property type="entry name" value="Znf_RING"/>
</dbReference>
<evidence type="ECO:0000256" key="3">
    <source>
        <dbReference type="ARBA" id="ARBA00004906"/>
    </source>
</evidence>
<evidence type="ECO:0000256" key="1">
    <source>
        <dbReference type="ARBA" id="ARBA00000900"/>
    </source>
</evidence>
<evidence type="ECO:0000256" key="12">
    <source>
        <dbReference type="ARBA" id="ARBA00022786"/>
    </source>
</evidence>
<dbReference type="InterPro" id="IPR054478">
    <property type="entry name" value="LTN1_UBC"/>
</dbReference>
<dbReference type="InterPro" id="IPR011016">
    <property type="entry name" value="Znf_RING-CH"/>
</dbReference>
<dbReference type="InterPro" id="IPR013083">
    <property type="entry name" value="Znf_RING/FYVE/PHD"/>
</dbReference>
<gene>
    <name evidence="18" type="ORF">CFOL_v3_02185</name>
</gene>
<dbReference type="FunFam" id="3.30.40.10:FF:000038">
    <property type="entry name" value="E3 ubiquitin-protein ligase listerin"/>
    <property type="match status" value="1"/>
</dbReference>
<dbReference type="Pfam" id="PF23009">
    <property type="entry name" value="UBC_like"/>
    <property type="match status" value="1"/>
</dbReference>
<dbReference type="GO" id="GO:0008270">
    <property type="term" value="F:zinc ion binding"/>
    <property type="evidence" value="ECO:0007669"/>
    <property type="project" value="UniProtKB-KW"/>
</dbReference>
<comment type="catalytic activity">
    <reaction evidence="1 15">
        <text>S-ubiquitinyl-[E2 ubiquitin-conjugating enzyme]-L-cysteine + [acceptor protein]-L-lysine = [E2 ubiquitin-conjugating enzyme]-L-cysteine + N(6)-ubiquitinyl-[acceptor protein]-L-lysine.</text>
        <dbReference type="EC" id="2.3.2.27"/>
    </reaction>
</comment>
<dbReference type="CDD" id="cd16491">
    <property type="entry name" value="RING-CH-C4HC3_LTN1"/>
    <property type="match status" value="1"/>
</dbReference>
<dbReference type="InterPro" id="IPR011989">
    <property type="entry name" value="ARM-like"/>
</dbReference>
<evidence type="ECO:0000256" key="6">
    <source>
        <dbReference type="ARBA" id="ARBA00017157"/>
    </source>
</evidence>
<dbReference type="InterPro" id="IPR016024">
    <property type="entry name" value="ARM-type_fold"/>
</dbReference>
<evidence type="ECO:0000256" key="16">
    <source>
        <dbReference type="SAM" id="MobiDB-lite"/>
    </source>
</evidence>
<evidence type="ECO:0000256" key="2">
    <source>
        <dbReference type="ARBA" id="ARBA00004514"/>
    </source>
</evidence>
<evidence type="ECO:0000256" key="8">
    <source>
        <dbReference type="ARBA" id="ARBA00022679"/>
    </source>
</evidence>
<dbReference type="SMART" id="SM00744">
    <property type="entry name" value="RINGv"/>
    <property type="match status" value="1"/>
</dbReference>
<dbReference type="Pfam" id="PF22958">
    <property type="entry name" value="Ltn1_1st"/>
    <property type="match status" value="1"/>
</dbReference>
<dbReference type="FunCoup" id="A0A1Q3ASV1">
    <property type="interactions" value="3437"/>
</dbReference>
<dbReference type="GO" id="GO:0005829">
    <property type="term" value="C:cytosol"/>
    <property type="evidence" value="ECO:0007669"/>
    <property type="project" value="UniProtKB-SubCell"/>
</dbReference>
<evidence type="ECO:0000313" key="18">
    <source>
        <dbReference type="EMBL" id="GAV58652.1"/>
    </source>
</evidence>
<accession>A0A1Q3ASV1</accession>
<dbReference type="PROSITE" id="PS50089">
    <property type="entry name" value="ZF_RING_2"/>
    <property type="match status" value="1"/>
</dbReference>
<comment type="subcellular location">
    <subcellularLocation>
        <location evidence="2">Cytoplasm</location>
        <location evidence="2">Cytosol</location>
    </subcellularLocation>
</comment>
<reference evidence="19" key="1">
    <citation type="submission" date="2016-04" db="EMBL/GenBank/DDBJ databases">
        <title>Cephalotus genome sequencing.</title>
        <authorList>
            <person name="Fukushima K."/>
            <person name="Hasebe M."/>
            <person name="Fang X."/>
        </authorList>
    </citation>
    <scope>NUCLEOTIDE SEQUENCE [LARGE SCALE GENOMIC DNA]</scope>
    <source>
        <strain evidence="19">cv. St1</strain>
    </source>
</reference>
<evidence type="ECO:0000256" key="15">
    <source>
        <dbReference type="RuleBase" id="RU367090"/>
    </source>
</evidence>
<dbReference type="Pfam" id="PF13639">
    <property type="entry name" value="zf-RING_2"/>
    <property type="match status" value="1"/>
</dbReference>
<dbReference type="OrthoDB" id="6108at2759"/>
<feature type="compositionally biased region" description="Basic and acidic residues" evidence="16">
    <location>
        <begin position="1"/>
        <end position="10"/>
    </location>
</feature>
<dbReference type="EC" id="2.3.2.27" evidence="5 15"/>
<dbReference type="SUPFAM" id="SSF48371">
    <property type="entry name" value="ARM repeat"/>
    <property type="match status" value="1"/>
</dbReference>
<dbReference type="GO" id="GO:0016567">
    <property type="term" value="P:protein ubiquitination"/>
    <property type="evidence" value="ECO:0007669"/>
    <property type="project" value="UniProtKB-UniPathway"/>
</dbReference>
<keyword evidence="19" id="KW-1185">Reference proteome</keyword>
<comment type="similarity">
    <text evidence="4 15">Belongs to the LTN1 family.</text>
</comment>
<evidence type="ECO:0000259" key="17">
    <source>
        <dbReference type="PROSITE" id="PS50089"/>
    </source>
</evidence>
<keyword evidence="10" id="KW-0677">Repeat</keyword>
<dbReference type="InterPro" id="IPR039804">
    <property type="entry name" value="RING-CH-C4HC3_LTN1"/>
</dbReference>
<dbReference type="GO" id="GO:0043023">
    <property type="term" value="F:ribosomal large subunit binding"/>
    <property type="evidence" value="ECO:0007669"/>
    <property type="project" value="TreeGrafter"/>
</dbReference>
<dbReference type="Pfam" id="PF22999">
    <property type="entry name" value="LTN1_E3_ligase_6th"/>
    <property type="match status" value="1"/>
</dbReference>
<keyword evidence="12 15" id="KW-0833">Ubl conjugation pathway</keyword>
<keyword evidence="11 14" id="KW-0863">Zinc-finger</keyword>
<proteinExistence type="inferred from homology"/>
<feature type="domain" description="RING-type" evidence="17">
    <location>
        <begin position="1859"/>
        <end position="1906"/>
    </location>
</feature>
<evidence type="ECO:0000313" key="19">
    <source>
        <dbReference type="Proteomes" id="UP000187406"/>
    </source>
</evidence>
<dbReference type="GO" id="GO:1990116">
    <property type="term" value="P:ribosome-associated ubiquitin-dependent protein catabolic process"/>
    <property type="evidence" value="ECO:0007669"/>
    <property type="project" value="UniProtKB-UniRule"/>
</dbReference>
<evidence type="ECO:0000256" key="11">
    <source>
        <dbReference type="ARBA" id="ARBA00022771"/>
    </source>
</evidence>
<protein>
    <recommendedName>
        <fullName evidence="6 15">E3 ubiquitin-protein ligase listerin</fullName>
        <ecNumber evidence="5 15">2.3.2.27</ecNumber>
    </recommendedName>
    <alternativeName>
        <fullName evidence="15">RING-type E3 ubiquitin transferase listerin</fullName>
    </alternativeName>
</protein>
<evidence type="ECO:0000256" key="4">
    <source>
        <dbReference type="ARBA" id="ARBA00007997"/>
    </source>
</evidence>
<dbReference type="PANTHER" id="PTHR12389">
    <property type="entry name" value="ZINC FINGER PROTEIN 294"/>
    <property type="match status" value="1"/>
</dbReference>
<comment type="pathway">
    <text evidence="3 15">Protein modification; protein ubiquitination.</text>
</comment>
<evidence type="ECO:0000256" key="7">
    <source>
        <dbReference type="ARBA" id="ARBA00022490"/>
    </source>
</evidence>
<dbReference type="PANTHER" id="PTHR12389:SF0">
    <property type="entry name" value="E3 UBIQUITIN-PROTEIN LIGASE LISTERIN"/>
    <property type="match status" value="1"/>
</dbReference>
<dbReference type="UniPathway" id="UPA00143"/>
<comment type="subunit">
    <text evidence="15">Component of the ribosome quality control complex (RQC).</text>
</comment>
<dbReference type="GO" id="GO:0072344">
    <property type="term" value="P:rescue of stalled ribosome"/>
    <property type="evidence" value="ECO:0007669"/>
    <property type="project" value="UniProtKB-UniRule"/>
</dbReference>
<evidence type="ECO:0000256" key="14">
    <source>
        <dbReference type="PROSITE-ProRule" id="PRU00175"/>
    </source>
</evidence>
<keyword evidence="8 15" id="KW-0808">Transferase</keyword>
<dbReference type="Gene3D" id="1.25.10.10">
    <property type="entry name" value="Leucine-rich Repeat Variant"/>
    <property type="match status" value="1"/>
</dbReference>
<keyword evidence="9 15" id="KW-0479">Metal-binding</keyword>
<dbReference type="InterPro" id="IPR054476">
    <property type="entry name" value="Ltn1_N"/>
</dbReference>
<dbReference type="STRING" id="3775.A0A1Q3ASV1"/>
<organism evidence="18 19">
    <name type="scientific">Cephalotus follicularis</name>
    <name type="common">Albany pitcher plant</name>
    <dbReference type="NCBI Taxonomy" id="3775"/>
    <lineage>
        <taxon>Eukaryota</taxon>
        <taxon>Viridiplantae</taxon>
        <taxon>Streptophyta</taxon>
        <taxon>Embryophyta</taxon>
        <taxon>Tracheophyta</taxon>
        <taxon>Spermatophyta</taxon>
        <taxon>Magnoliopsida</taxon>
        <taxon>eudicotyledons</taxon>
        <taxon>Gunneridae</taxon>
        <taxon>Pentapetalae</taxon>
        <taxon>rosids</taxon>
        <taxon>fabids</taxon>
        <taxon>Oxalidales</taxon>
        <taxon>Cephalotaceae</taxon>
        <taxon>Cephalotus</taxon>
    </lineage>
</organism>
<dbReference type="SMART" id="SM00184">
    <property type="entry name" value="RING"/>
    <property type="match status" value="1"/>
</dbReference>
<evidence type="ECO:0000256" key="10">
    <source>
        <dbReference type="ARBA" id="ARBA00022737"/>
    </source>
</evidence>
<comment type="caution">
    <text evidence="18">The sequence shown here is derived from an EMBL/GenBank/DDBJ whole genome shotgun (WGS) entry which is preliminary data.</text>
</comment>
<comment type="function">
    <text evidence="15">E3 ubiquitin-protein ligase. Component of the ribosome quality control complex (RQC), a ribosome-associated complex that mediates ubiquitination and extraction of incompletely synthesized nascent chains for proteasomal degradation.</text>
</comment>
<name>A0A1Q3ASV1_CEPFO</name>
<dbReference type="Gene3D" id="3.30.40.10">
    <property type="entry name" value="Zinc/RING finger domain, C3HC4 (zinc finger)"/>
    <property type="match status" value="1"/>
</dbReference>
<dbReference type="SUPFAM" id="SSF57850">
    <property type="entry name" value="RING/U-box"/>
    <property type="match status" value="1"/>
</dbReference>
<dbReference type="GO" id="GO:1990112">
    <property type="term" value="C:RQC complex"/>
    <property type="evidence" value="ECO:0007669"/>
    <property type="project" value="UniProtKB-UniRule"/>
</dbReference>
<dbReference type="Proteomes" id="UP000187406">
    <property type="component" value="Unassembled WGS sequence"/>
</dbReference>
<dbReference type="InterPro" id="IPR039795">
    <property type="entry name" value="LTN1/Rkr1"/>
</dbReference>
<keyword evidence="7" id="KW-0963">Cytoplasm</keyword>
<dbReference type="InParanoid" id="A0A1Q3ASV1"/>